<sequence length="781" mass="88185">MLSFGPPYFQVEGMTVMSDFHDPLQFYYFPNRPKLSVDEQGRPAIRFIILKEAQDEIERNPDGTAAEDDVAGFLVFDTDLAWDSEAVRKAERFIKREMDLADTPRLAPLPYKGGTVQLTFLDRTTELPKPVDPTNPNPPPPPADPVDAQQRWVPFLKSSGVPSLYGDNRAIFSAMLSRKATKLLYGAFEGFMPAGVVYNLEFVGMQTAYRVDVQADWEQAYHFIQEHFGLDLVFVTVDLDDIVERLEEKKIINITASLELEGEEAAVVEEEFNQVRKDLTELVLEKFFEPVPNPNEATPDDQTVSTVLSTARQVRNIVHLWPSAGYSRREVSTEELRSIQVDYTVNKAVSRKIAPQAHISLFFEDFGLTKEDVVTVVDGNDALWNTTSFDALVNADYAGDAIHSVALDVQYRAPDQFDPLADPDAEWSFLFDSPEDRVKRSSWYNPDIGHQYFYRYSVFFKPSALPGPTHSVSSGWRPHDSQLLVISPDELYRRLALEVQVDTSFPWDRYSGVFVHLRHSTGAWTHEDSKLLHKGDSSFRMALRTDKAADPGIDYRLSYLKAGGGTVEEGWQRTSSDLVIIRDPMPPRPKVRIVVAGDRTRILNLIVDLRYSDPANGVAASESVVFDTSNIHTAQVWEIPVVDPAKRRYEYGQTIIDVDGNVTSTGFQQEDKSTLTVGETFVKLMEVQPELVGPPLSVNGVERIVLTLRYDDDANNVHEEDQQSFVQPGIGAPWRVKLQDASLRDYTYELTYVLNTGFEKSSGRRSTRDRFLMLSTVPPRG</sequence>
<feature type="region of interest" description="Disordered" evidence="1">
    <location>
        <begin position="126"/>
        <end position="145"/>
    </location>
</feature>
<name>A0A4P6WV76_HYDPS</name>
<accession>A0A4P6WV76</accession>
<dbReference type="RefSeq" id="WP_133155362.1">
    <property type="nucleotide sequence ID" value="NZ_CP037867.1"/>
</dbReference>
<dbReference type="EMBL" id="CP037867">
    <property type="protein sequence ID" value="QBM26058.1"/>
    <property type="molecule type" value="Genomic_DNA"/>
</dbReference>
<dbReference type="Proteomes" id="UP000293912">
    <property type="component" value="Chromosome"/>
</dbReference>
<organism evidence="2 3">
    <name type="scientific">Hydrogenophaga pseudoflava</name>
    <name type="common">Pseudomonas carboxydoflava</name>
    <dbReference type="NCBI Taxonomy" id="47421"/>
    <lineage>
        <taxon>Bacteria</taxon>
        <taxon>Pseudomonadati</taxon>
        <taxon>Pseudomonadota</taxon>
        <taxon>Betaproteobacteria</taxon>
        <taxon>Burkholderiales</taxon>
        <taxon>Comamonadaceae</taxon>
        <taxon>Hydrogenophaga</taxon>
    </lineage>
</organism>
<gene>
    <name evidence="2" type="ORF">HPF_00115</name>
</gene>
<feature type="compositionally biased region" description="Pro residues" evidence="1">
    <location>
        <begin position="130"/>
        <end position="144"/>
    </location>
</feature>
<proteinExistence type="predicted"/>
<reference evidence="2 3" key="1">
    <citation type="submission" date="2019-03" db="EMBL/GenBank/DDBJ databases">
        <authorList>
            <person name="Sebastian G."/>
            <person name="Baumann P."/>
            <person name="Ruckert C."/>
            <person name="Kalinowski J."/>
            <person name="Nebel B."/>
            <person name="Takors R."/>
            <person name="Blombach B."/>
        </authorList>
    </citation>
    <scope>NUCLEOTIDE SEQUENCE [LARGE SCALE GENOMIC DNA]</scope>
    <source>
        <strain evidence="2 3">DSM 1084</strain>
    </source>
</reference>
<keyword evidence="3" id="KW-1185">Reference proteome</keyword>
<dbReference type="AlphaFoldDB" id="A0A4P6WV76"/>
<dbReference type="KEGG" id="hpse:HPF_00115"/>
<protein>
    <submittedName>
        <fullName evidence="2">Uncharacterized protein</fullName>
    </submittedName>
</protein>
<evidence type="ECO:0000313" key="2">
    <source>
        <dbReference type="EMBL" id="QBM26058.1"/>
    </source>
</evidence>
<evidence type="ECO:0000313" key="3">
    <source>
        <dbReference type="Proteomes" id="UP000293912"/>
    </source>
</evidence>
<evidence type="ECO:0000256" key="1">
    <source>
        <dbReference type="SAM" id="MobiDB-lite"/>
    </source>
</evidence>